<dbReference type="Proteomes" id="UP000013776">
    <property type="component" value="Unassembled WGS sequence"/>
</dbReference>
<comment type="caution">
    <text evidence="5">The sequence shown here is derived from an EMBL/GenBank/DDBJ whole genome shotgun (WGS) entry which is preliminary data.</text>
</comment>
<dbReference type="Gene3D" id="3.10.20.90">
    <property type="entry name" value="Phosphatidylinositol 3-kinase Catalytic Subunit, Chain A, domain 1"/>
    <property type="match status" value="1"/>
</dbReference>
<protein>
    <submittedName>
        <fullName evidence="5">Tubulin-specific chaperone</fullName>
    </submittedName>
</protein>
<gene>
    <name evidence="5" type="ORF">TAPDE_003460</name>
</gene>
<feature type="domain" description="CAP-Gly" evidence="4">
    <location>
        <begin position="20"/>
        <end position="63"/>
    </location>
</feature>
<dbReference type="Gene3D" id="3.80.10.10">
    <property type="entry name" value="Ribonuclease Inhibitor"/>
    <property type="match status" value="2"/>
</dbReference>
<dbReference type="Pfam" id="PF01302">
    <property type="entry name" value="CAP_GLY"/>
    <property type="match status" value="1"/>
</dbReference>
<evidence type="ECO:0000256" key="1">
    <source>
        <dbReference type="ARBA" id="ARBA00022614"/>
    </source>
</evidence>
<organism evidence="5 6">
    <name type="scientific">Taphrina deformans (strain PYCC 5710 / ATCC 11124 / CBS 356.35 / IMI 108563 / JCM 9778 / NBRC 8474)</name>
    <name type="common">Peach leaf curl fungus</name>
    <name type="synonym">Lalaria deformans</name>
    <dbReference type="NCBI Taxonomy" id="1097556"/>
    <lineage>
        <taxon>Eukaryota</taxon>
        <taxon>Fungi</taxon>
        <taxon>Dikarya</taxon>
        <taxon>Ascomycota</taxon>
        <taxon>Taphrinomycotina</taxon>
        <taxon>Taphrinomycetes</taxon>
        <taxon>Taphrinales</taxon>
        <taxon>Taphrinaceae</taxon>
        <taxon>Taphrina</taxon>
    </lineage>
</organism>
<evidence type="ECO:0000313" key="6">
    <source>
        <dbReference type="Proteomes" id="UP000013776"/>
    </source>
</evidence>
<dbReference type="PROSITE" id="PS50245">
    <property type="entry name" value="CAP_GLY_2"/>
    <property type="match status" value="1"/>
</dbReference>
<accession>R4XBT5</accession>
<proteinExistence type="predicted"/>
<dbReference type="InterPro" id="IPR036859">
    <property type="entry name" value="CAP-Gly_dom_sf"/>
</dbReference>
<dbReference type="PROSITE" id="PS51450">
    <property type="entry name" value="LRR"/>
    <property type="match status" value="1"/>
</dbReference>
<name>R4XBT5_TAPDE</name>
<dbReference type="AlphaFoldDB" id="R4XBT5"/>
<evidence type="ECO:0000313" key="5">
    <source>
        <dbReference type="EMBL" id="CCG83259.1"/>
    </source>
</evidence>
<sequence length="425" mass="48267">MYVGQRISLDGHRGTIRYLGSLEDSPSSWTGVEWDDSSRGKHSGTFKGQQIFACKQGSGSFLKSSKVSFDKSYSITEAISYKYIEDSRGVDEEVSNVVGISRPVQSVGFDKIRERFRDLSQITELYLADESIEFLDLDIDRDFSKVTTLDLSWNLISSFNKVLELSQRLPLRTLKLEKIQILIKHHFAKLTVLHLAHNDLLDCQNDFELVSITSLDLLGNKISDLHLLVSHFPALEILNVSNNDIKFIRPAISSSVQPGARLKHINLAGNPLEDLQDVSNLAVYPNLCSLQFTLLFDDKKDENSRLQLIKYLPQLQVINRTKVTLQERQDADRFGQTPVNLTRSMVNNFVTLKLVSETGTLDKKLLKTQTVKQLKATFARFVKLRPTQIRTLAYHYKEQTIELHDDLAQLSYYDLSDGGSVLHSE</sequence>
<dbReference type="InterPro" id="IPR029071">
    <property type="entry name" value="Ubiquitin-like_domsf"/>
</dbReference>
<keyword evidence="6" id="KW-1185">Reference proteome</keyword>
<dbReference type="GO" id="GO:0005737">
    <property type="term" value="C:cytoplasm"/>
    <property type="evidence" value="ECO:0007669"/>
    <property type="project" value="TreeGrafter"/>
</dbReference>
<dbReference type="InterPro" id="IPR001611">
    <property type="entry name" value="Leu-rich_rpt"/>
</dbReference>
<dbReference type="PANTHER" id="PTHR15454">
    <property type="entry name" value="NISCHARIN RELATED"/>
    <property type="match status" value="1"/>
</dbReference>
<dbReference type="SUPFAM" id="SSF54236">
    <property type="entry name" value="Ubiquitin-like"/>
    <property type="match status" value="1"/>
</dbReference>
<dbReference type="InterPro" id="IPR032675">
    <property type="entry name" value="LRR_dom_sf"/>
</dbReference>
<dbReference type="SUPFAM" id="SSF52058">
    <property type="entry name" value="L domain-like"/>
    <property type="match status" value="1"/>
</dbReference>
<evidence type="ECO:0000256" key="2">
    <source>
        <dbReference type="ARBA" id="ARBA00022737"/>
    </source>
</evidence>
<keyword evidence="1" id="KW-0433">Leucine-rich repeat</keyword>
<evidence type="ECO:0000256" key="3">
    <source>
        <dbReference type="ARBA" id="ARBA00023186"/>
    </source>
</evidence>
<dbReference type="OrthoDB" id="5273213at2759"/>
<dbReference type="EMBL" id="CAHR02000132">
    <property type="protein sequence ID" value="CCG83259.1"/>
    <property type="molecule type" value="Genomic_DNA"/>
</dbReference>
<dbReference type="eggNOG" id="KOG3207">
    <property type="taxonomic scope" value="Eukaryota"/>
</dbReference>
<dbReference type="STRING" id="1097556.R4XBT5"/>
<keyword evidence="2" id="KW-0677">Repeat</keyword>
<keyword evidence="3" id="KW-0143">Chaperone</keyword>
<dbReference type="SUPFAM" id="SSF74924">
    <property type="entry name" value="Cap-Gly domain"/>
    <property type="match status" value="1"/>
</dbReference>
<reference evidence="5 6" key="1">
    <citation type="journal article" date="2013" name="MBio">
        <title>Genome sequencing of the plant pathogen Taphrina deformans, the causal agent of peach leaf curl.</title>
        <authorList>
            <person name="Cisse O.H."/>
            <person name="Almeida J.M.G.C.F."/>
            <person name="Fonseca A."/>
            <person name="Kumar A.A."/>
            <person name="Salojaervi J."/>
            <person name="Overmyer K."/>
            <person name="Hauser P.M."/>
            <person name="Pagni M."/>
        </authorList>
    </citation>
    <scope>NUCLEOTIDE SEQUENCE [LARGE SCALE GENOMIC DNA]</scope>
    <source>
        <strain evidence="6">PYCC 5710 / ATCC 11124 / CBS 356.35 / IMI 108563 / JCM 9778 / NBRC 8474</strain>
    </source>
</reference>
<dbReference type="Pfam" id="PF14580">
    <property type="entry name" value="LRR_9"/>
    <property type="match status" value="1"/>
</dbReference>
<dbReference type="SMART" id="SM01052">
    <property type="entry name" value="CAP_GLY"/>
    <property type="match status" value="1"/>
</dbReference>
<dbReference type="VEuPathDB" id="FungiDB:TAPDE_003460"/>
<dbReference type="InterPro" id="IPR000938">
    <property type="entry name" value="CAP-Gly_domain"/>
</dbReference>
<evidence type="ECO:0000259" key="4">
    <source>
        <dbReference type="PROSITE" id="PS50245"/>
    </source>
</evidence>
<dbReference type="Gene3D" id="2.30.30.190">
    <property type="entry name" value="CAP Gly-rich-like domain"/>
    <property type="match status" value="1"/>
</dbReference>